<keyword evidence="1" id="KW-0732">Signal</keyword>
<accession>A0A922E4F9</accession>
<reference evidence="2" key="1">
    <citation type="submission" date="2021-01" db="EMBL/GenBank/DDBJ databases">
        <authorList>
            <person name="Lovell J.T."/>
            <person name="Bentley N."/>
            <person name="Bhattarai G."/>
            <person name="Jenkins J.W."/>
            <person name="Sreedasyam A."/>
            <person name="Alarcon Y."/>
            <person name="Bock C."/>
            <person name="Boston L."/>
            <person name="Carlson J."/>
            <person name="Cervantes K."/>
            <person name="Clermont K."/>
            <person name="Krom N."/>
            <person name="Kubenka K."/>
            <person name="Mamidi S."/>
            <person name="Mattison C."/>
            <person name="Monteros M."/>
            <person name="Pisani C."/>
            <person name="Plott C."/>
            <person name="Rajasekar S."/>
            <person name="Rhein H.S."/>
            <person name="Rohla C."/>
            <person name="Song M."/>
            <person name="Hilaire R.S."/>
            <person name="Shu S."/>
            <person name="Wells L."/>
            <person name="Wang X."/>
            <person name="Webber J."/>
            <person name="Heerema R.J."/>
            <person name="Klein P."/>
            <person name="Conner P."/>
            <person name="Grauke L."/>
            <person name="Grimwood J."/>
            <person name="Schmutz J."/>
            <person name="Randall J.J."/>
        </authorList>
    </citation>
    <scope>NUCLEOTIDE SEQUENCE</scope>
    <source>
        <tissue evidence="2">Leaf</tissue>
    </source>
</reference>
<gene>
    <name evidence="2" type="ORF">I3842_09G149700</name>
</gene>
<protein>
    <submittedName>
        <fullName evidence="2">Uncharacterized protein</fullName>
    </submittedName>
</protein>
<name>A0A922E4F9_CARIL</name>
<evidence type="ECO:0000313" key="3">
    <source>
        <dbReference type="Proteomes" id="UP000811246"/>
    </source>
</evidence>
<organism evidence="2 3">
    <name type="scientific">Carya illinoinensis</name>
    <name type="common">Pecan</name>
    <dbReference type="NCBI Taxonomy" id="32201"/>
    <lineage>
        <taxon>Eukaryota</taxon>
        <taxon>Viridiplantae</taxon>
        <taxon>Streptophyta</taxon>
        <taxon>Embryophyta</taxon>
        <taxon>Tracheophyta</taxon>
        <taxon>Spermatophyta</taxon>
        <taxon>Magnoliopsida</taxon>
        <taxon>eudicotyledons</taxon>
        <taxon>Gunneridae</taxon>
        <taxon>Pentapetalae</taxon>
        <taxon>rosids</taxon>
        <taxon>fabids</taxon>
        <taxon>Fagales</taxon>
        <taxon>Juglandaceae</taxon>
        <taxon>Carya</taxon>
    </lineage>
</organism>
<dbReference type="EMBL" id="CM031833">
    <property type="protein sequence ID" value="KAG6696460.1"/>
    <property type="molecule type" value="Genomic_DNA"/>
</dbReference>
<comment type="caution">
    <text evidence="2">The sequence shown here is derived from an EMBL/GenBank/DDBJ whole genome shotgun (WGS) entry which is preliminary data.</text>
</comment>
<dbReference type="Proteomes" id="UP000811246">
    <property type="component" value="Chromosome 9"/>
</dbReference>
<sequence>MKFFVTNFLGVLILECFISDMKVTKVLILFHPLLVAERNHVLKPCAGCAALQPNHIWLLSLPFG</sequence>
<feature type="chain" id="PRO_5037318313" evidence="1">
    <location>
        <begin position="24"/>
        <end position="64"/>
    </location>
</feature>
<evidence type="ECO:0000313" key="2">
    <source>
        <dbReference type="EMBL" id="KAG6696460.1"/>
    </source>
</evidence>
<proteinExistence type="predicted"/>
<evidence type="ECO:0000256" key="1">
    <source>
        <dbReference type="SAM" id="SignalP"/>
    </source>
</evidence>
<feature type="signal peptide" evidence="1">
    <location>
        <begin position="1"/>
        <end position="23"/>
    </location>
</feature>
<dbReference type="AlphaFoldDB" id="A0A922E4F9"/>